<dbReference type="AlphaFoldDB" id="A0AAD7S7E5"/>
<gene>
    <name evidence="1" type="ORF">AAFF_G00440220</name>
</gene>
<dbReference type="EMBL" id="JAINUG010000099">
    <property type="protein sequence ID" value="KAJ8397188.1"/>
    <property type="molecule type" value="Genomic_DNA"/>
</dbReference>
<keyword evidence="2" id="KW-1185">Reference proteome</keyword>
<organism evidence="1 2">
    <name type="scientific">Aldrovandia affinis</name>
    <dbReference type="NCBI Taxonomy" id="143900"/>
    <lineage>
        <taxon>Eukaryota</taxon>
        <taxon>Metazoa</taxon>
        <taxon>Chordata</taxon>
        <taxon>Craniata</taxon>
        <taxon>Vertebrata</taxon>
        <taxon>Euteleostomi</taxon>
        <taxon>Actinopterygii</taxon>
        <taxon>Neopterygii</taxon>
        <taxon>Teleostei</taxon>
        <taxon>Notacanthiformes</taxon>
        <taxon>Halosauridae</taxon>
        <taxon>Aldrovandia</taxon>
    </lineage>
</organism>
<protein>
    <submittedName>
        <fullName evidence="1">Uncharacterized protein</fullName>
    </submittedName>
</protein>
<name>A0AAD7S7E5_9TELE</name>
<comment type="caution">
    <text evidence="1">The sequence shown here is derived from an EMBL/GenBank/DDBJ whole genome shotgun (WGS) entry which is preliminary data.</text>
</comment>
<evidence type="ECO:0000313" key="1">
    <source>
        <dbReference type="EMBL" id="KAJ8397188.1"/>
    </source>
</evidence>
<accession>A0AAD7S7E5</accession>
<sequence>MLEEPGCFPCLFGHVTLNTEGNMREKRRRREVLWQLFVDHLNWSPTILSKGRSVLLLSPGLKKCTVNAACSDALQQRQMILLSPLGGAC</sequence>
<dbReference type="Proteomes" id="UP001221898">
    <property type="component" value="Unassembled WGS sequence"/>
</dbReference>
<reference evidence="1" key="1">
    <citation type="journal article" date="2023" name="Science">
        <title>Genome structures resolve the early diversification of teleost fishes.</title>
        <authorList>
            <person name="Parey E."/>
            <person name="Louis A."/>
            <person name="Montfort J."/>
            <person name="Bouchez O."/>
            <person name="Roques C."/>
            <person name="Iampietro C."/>
            <person name="Lluch J."/>
            <person name="Castinel A."/>
            <person name="Donnadieu C."/>
            <person name="Desvignes T."/>
            <person name="Floi Bucao C."/>
            <person name="Jouanno E."/>
            <person name="Wen M."/>
            <person name="Mejri S."/>
            <person name="Dirks R."/>
            <person name="Jansen H."/>
            <person name="Henkel C."/>
            <person name="Chen W.J."/>
            <person name="Zahm M."/>
            <person name="Cabau C."/>
            <person name="Klopp C."/>
            <person name="Thompson A.W."/>
            <person name="Robinson-Rechavi M."/>
            <person name="Braasch I."/>
            <person name="Lecointre G."/>
            <person name="Bobe J."/>
            <person name="Postlethwait J.H."/>
            <person name="Berthelot C."/>
            <person name="Roest Crollius H."/>
            <person name="Guiguen Y."/>
        </authorList>
    </citation>
    <scope>NUCLEOTIDE SEQUENCE</scope>
    <source>
        <strain evidence="1">NC1722</strain>
    </source>
</reference>
<proteinExistence type="predicted"/>
<evidence type="ECO:0000313" key="2">
    <source>
        <dbReference type="Proteomes" id="UP001221898"/>
    </source>
</evidence>